<evidence type="ECO:0000313" key="15">
    <source>
        <dbReference type="EMBL" id="HIZ38801.1"/>
    </source>
</evidence>
<dbReference type="Proteomes" id="UP000824049">
    <property type="component" value="Unassembled WGS sequence"/>
</dbReference>
<evidence type="ECO:0000256" key="14">
    <source>
        <dbReference type="RuleBase" id="RU003848"/>
    </source>
</evidence>
<dbReference type="InterPro" id="IPR002146">
    <property type="entry name" value="ATP_synth_b/b'su_bac/chlpt"/>
</dbReference>
<dbReference type="CDD" id="cd06503">
    <property type="entry name" value="ATP-synt_Fo_b"/>
    <property type="match status" value="1"/>
</dbReference>
<evidence type="ECO:0000256" key="11">
    <source>
        <dbReference type="ARBA" id="ARBA00025198"/>
    </source>
</evidence>
<keyword evidence="8 13" id="KW-0406">Ion transport</keyword>
<keyword evidence="7 13" id="KW-1133">Transmembrane helix</keyword>
<comment type="similarity">
    <text evidence="1 13 14">Belongs to the ATPase B chain family.</text>
</comment>
<evidence type="ECO:0000256" key="8">
    <source>
        <dbReference type="ARBA" id="ARBA00023065"/>
    </source>
</evidence>
<keyword evidence="9 13" id="KW-0472">Membrane</keyword>
<comment type="function">
    <text evidence="11 13">F(1)F(0) ATP synthase produces ATP from ADP in the presence of a proton or sodium gradient. F-type ATPases consist of two structural domains, F(1) containing the extramembraneous catalytic core and F(0) containing the membrane proton channel, linked together by a central stalk and a peripheral stalk. During catalysis, ATP synthesis in the catalytic domain of F(1) is coupled via a rotary mechanism of the central stalk subunits to proton translocation.</text>
</comment>
<dbReference type="AlphaFoldDB" id="A0A9D2EKG9"/>
<dbReference type="GO" id="GO:0045259">
    <property type="term" value="C:proton-transporting ATP synthase complex"/>
    <property type="evidence" value="ECO:0007669"/>
    <property type="project" value="UniProtKB-KW"/>
</dbReference>
<evidence type="ECO:0000256" key="13">
    <source>
        <dbReference type="HAMAP-Rule" id="MF_01398"/>
    </source>
</evidence>
<gene>
    <name evidence="13 15" type="primary">atpF</name>
    <name evidence="15" type="ORF">H9968_02590</name>
</gene>
<accession>A0A9D2EKG9</accession>
<dbReference type="PANTHER" id="PTHR33445">
    <property type="entry name" value="ATP SYNTHASE SUBUNIT B', CHLOROPLASTIC"/>
    <property type="match status" value="1"/>
</dbReference>
<dbReference type="EMBL" id="DXBR01000033">
    <property type="protein sequence ID" value="HIZ38801.1"/>
    <property type="molecule type" value="Genomic_DNA"/>
</dbReference>
<dbReference type="PANTHER" id="PTHR33445:SF1">
    <property type="entry name" value="ATP SYNTHASE SUBUNIT B"/>
    <property type="match status" value="1"/>
</dbReference>
<evidence type="ECO:0000256" key="6">
    <source>
        <dbReference type="ARBA" id="ARBA00022781"/>
    </source>
</evidence>
<dbReference type="NCBIfam" id="TIGR01144">
    <property type="entry name" value="ATP_synt_b"/>
    <property type="match status" value="1"/>
</dbReference>
<evidence type="ECO:0000256" key="1">
    <source>
        <dbReference type="ARBA" id="ARBA00005513"/>
    </source>
</evidence>
<keyword evidence="6 13" id="KW-0375">Hydrogen ion transport</keyword>
<keyword evidence="2 13" id="KW-0813">Transport</keyword>
<dbReference type="GO" id="GO:0005886">
    <property type="term" value="C:plasma membrane"/>
    <property type="evidence" value="ECO:0007669"/>
    <property type="project" value="UniProtKB-SubCell"/>
</dbReference>
<dbReference type="InterPro" id="IPR005864">
    <property type="entry name" value="ATP_synth_F0_bsu_bac"/>
</dbReference>
<evidence type="ECO:0000256" key="5">
    <source>
        <dbReference type="ARBA" id="ARBA00022692"/>
    </source>
</evidence>
<evidence type="ECO:0000256" key="2">
    <source>
        <dbReference type="ARBA" id="ARBA00022448"/>
    </source>
</evidence>
<reference evidence="15" key="2">
    <citation type="submission" date="2021-04" db="EMBL/GenBank/DDBJ databases">
        <authorList>
            <person name="Gilroy R."/>
        </authorList>
    </citation>
    <scope>NUCLEOTIDE SEQUENCE</scope>
    <source>
        <strain evidence="15">CHK179-28034</strain>
    </source>
</reference>
<keyword evidence="5 13" id="KW-0812">Transmembrane</keyword>
<evidence type="ECO:0000256" key="7">
    <source>
        <dbReference type="ARBA" id="ARBA00022989"/>
    </source>
</evidence>
<dbReference type="GO" id="GO:0012505">
    <property type="term" value="C:endomembrane system"/>
    <property type="evidence" value="ECO:0007669"/>
    <property type="project" value="UniProtKB-SubCell"/>
</dbReference>
<dbReference type="HAMAP" id="MF_01398">
    <property type="entry name" value="ATP_synth_b_bprime"/>
    <property type="match status" value="1"/>
</dbReference>
<evidence type="ECO:0000256" key="10">
    <source>
        <dbReference type="ARBA" id="ARBA00023310"/>
    </source>
</evidence>
<evidence type="ECO:0000256" key="3">
    <source>
        <dbReference type="ARBA" id="ARBA00022475"/>
    </source>
</evidence>
<keyword evidence="3 13" id="KW-1003">Cell membrane</keyword>
<keyword evidence="10 13" id="KW-0066">ATP synthesis</keyword>
<reference evidence="15" key="1">
    <citation type="journal article" date="2021" name="PeerJ">
        <title>Extensive microbial diversity within the chicken gut microbiome revealed by metagenomics and culture.</title>
        <authorList>
            <person name="Gilroy R."/>
            <person name="Ravi A."/>
            <person name="Getino M."/>
            <person name="Pursley I."/>
            <person name="Horton D.L."/>
            <person name="Alikhan N.F."/>
            <person name="Baker D."/>
            <person name="Gharbi K."/>
            <person name="Hall N."/>
            <person name="Watson M."/>
            <person name="Adriaenssens E.M."/>
            <person name="Foster-Nyarko E."/>
            <person name="Jarju S."/>
            <person name="Secka A."/>
            <person name="Antonio M."/>
            <person name="Oren A."/>
            <person name="Chaudhuri R.R."/>
            <person name="La Ragione R."/>
            <person name="Hildebrand F."/>
            <person name="Pallen M.J."/>
        </authorList>
    </citation>
    <scope>NUCLEOTIDE SEQUENCE</scope>
    <source>
        <strain evidence="15">CHK179-28034</strain>
    </source>
</reference>
<dbReference type="GO" id="GO:0046961">
    <property type="term" value="F:proton-transporting ATPase activity, rotational mechanism"/>
    <property type="evidence" value="ECO:0007669"/>
    <property type="project" value="TreeGrafter"/>
</dbReference>
<evidence type="ECO:0000256" key="4">
    <source>
        <dbReference type="ARBA" id="ARBA00022547"/>
    </source>
</evidence>
<dbReference type="GO" id="GO:0046933">
    <property type="term" value="F:proton-transporting ATP synthase activity, rotational mechanism"/>
    <property type="evidence" value="ECO:0007669"/>
    <property type="project" value="UniProtKB-UniRule"/>
</dbReference>
<organism evidence="15 16">
    <name type="scientific">Candidatus Anaerobutyricum stercoris</name>
    <dbReference type="NCBI Taxonomy" id="2838457"/>
    <lineage>
        <taxon>Bacteria</taxon>
        <taxon>Bacillati</taxon>
        <taxon>Bacillota</taxon>
        <taxon>Clostridia</taxon>
        <taxon>Lachnospirales</taxon>
        <taxon>Lachnospiraceae</taxon>
        <taxon>Anaerobutyricum</taxon>
    </lineage>
</organism>
<evidence type="ECO:0000256" key="12">
    <source>
        <dbReference type="ARBA" id="ARBA00037847"/>
    </source>
</evidence>
<dbReference type="Pfam" id="PF00430">
    <property type="entry name" value="ATP-synt_B"/>
    <property type="match status" value="1"/>
</dbReference>
<evidence type="ECO:0000313" key="16">
    <source>
        <dbReference type="Proteomes" id="UP000824049"/>
    </source>
</evidence>
<comment type="function">
    <text evidence="13">Component of the F(0) channel, it forms part of the peripheral stalk, linking F(1) to F(0).</text>
</comment>
<keyword evidence="4 13" id="KW-0138">CF(0)</keyword>
<name>A0A9D2EKG9_9FIRM</name>
<comment type="subcellular location">
    <subcellularLocation>
        <location evidence="13">Cell membrane</location>
        <topology evidence="13">Single-pass membrane protein</topology>
    </subcellularLocation>
    <subcellularLocation>
        <location evidence="12">Endomembrane system</location>
        <topology evidence="12">Single-pass membrane protein</topology>
    </subcellularLocation>
</comment>
<protein>
    <recommendedName>
        <fullName evidence="13">ATP synthase subunit b</fullName>
    </recommendedName>
    <alternativeName>
        <fullName evidence="13">ATP synthase F(0) sector subunit b</fullName>
    </alternativeName>
    <alternativeName>
        <fullName evidence="13">ATPase subunit I</fullName>
    </alternativeName>
    <alternativeName>
        <fullName evidence="13">F-type ATPase subunit b</fullName>
        <shortName evidence="13">F-ATPase subunit b</shortName>
    </alternativeName>
</protein>
<evidence type="ECO:0000256" key="9">
    <source>
        <dbReference type="ARBA" id="ARBA00023136"/>
    </source>
</evidence>
<proteinExistence type="inferred from homology"/>
<comment type="subunit">
    <text evidence="13">F-type ATPases have 2 components, F(1) - the catalytic core - and F(0) - the membrane proton channel. F(1) has five subunits: alpha(3), beta(3), gamma(1), delta(1), epsilon(1). F(0) has three main subunits: a(1), b(2) and c(10-14). The alpha and beta chains form an alternating ring which encloses part of the gamma chain. F(1) is attached to F(0) by a central stalk formed by the gamma and epsilon chains, while a peripheral stalk is formed by the delta and b chains.</text>
</comment>
<comment type="caution">
    <text evidence="15">The sequence shown here is derived from an EMBL/GenBank/DDBJ whole genome shotgun (WGS) entry which is preliminary data.</text>
</comment>
<sequence length="155" mass="17852">MGIAIFLLFLAASYLLLDPVRKKLNDRKERVMQEQREALENREAAVRMREEYDGKLKEIDKVAEQILSDSRKKAMQRENEIIVNAKEEAGRIIAGARQEAELEQKRVNDEVKQEIISVASLLSEKLVASSLDEKKQNELIEQTLKEIGDDTWRKG</sequence>
<dbReference type="InterPro" id="IPR050059">
    <property type="entry name" value="ATP_synthase_B_chain"/>
</dbReference>